<keyword evidence="5 6" id="KW-0472">Membrane</keyword>
<dbReference type="InterPro" id="IPR000109">
    <property type="entry name" value="POT_fam"/>
</dbReference>
<feature type="transmembrane region" description="Helical" evidence="6">
    <location>
        <begin position="424"/>
        <end position="444"/>
    </location>
</feature>
<feature type="transmembrane region" description="Helical" evidence="6">
    <location>
        <begin position="219"/>
        <end position="239"/>
    </location>
</feature>
<sequence length="454" mass="50847">MFGCGVKLLRINHVWLDLRRGYAMLTLSAVLPYMRPPTCTSNDTANCRPSSFQISFFYISLYLVAFAQGGDKPCSVAFGADQFDQNDPKECISRSSFFNWWYFCMAVGISVGVVVLSYVEDNVGWGLGFGISCLITVVSLTVFLAGSTRYRLYNPSGRSPFVRIGNSFVLLLRSWRAGYDPVEARCEVIEIKSVAMEESGCEDSTGRCIEEAKGVLQLLPIWTTCLIYGAVFAQISTFFNKQARTLDRSITSSLELPPAAIQSVGSLAILVFIPVYDQILVPFVRKFTKHPTGITMLQRIGIGMVISALTVVVSALVETKRLKVARDFDLVDQPNATIPMSWWWMVPQYLLIGIGDVFTIVGLQEFFYDQMPIHFRSLGLALYLSVIGIGSFISSILISLIDEVTSEDGDSWFSNNLNRAHLDYFYWLLAILSIVELVLFLYFAKGYVYKKKCL</sequence>
<keyword evidence="8" id="KW-1185">Reference proteome</keyword>
<comment type="caution">
    <text evidence="7">The sequence shown here is derived from an EMBL/GenBank/DDBJ whole genome shotgun (WGS) entry which is preliminary data.</text>
</comment>
<dbReference type="SUPFAM" id="SSF103473">
    <property type="entry name" value="MFS general substrate transporter"/>
    <property type="match status" value="1"/>
</dbReference>
<reference evidence="7" key="1">
    <citation type="submission" date="2020-01" db="EMBL/GenBank/DDBJ databases">
        <title>Genome sequence of Kobresia littledalei, the first chromosome-level genome in the family Cyperaceae.</title>
        <authorList>
            <person name="Qu G."/>
        </authorList>
    </citation>
    <scope>NUCLEOTIDE SEQUENCE</scope>
    <source>
        <strain evidence="7">C.B.Clarke</strain>
        <tissue evidence="7">Leaf</tissue>
    </source>
</reference>
<dbReference type="EMBL" id="SWLB01000007">
    <property type="protein sequence ID" value="KAF3336700.1"/>
    <property type="molecule type" value="Genomic_DNA"/>
</dbReference>
<feature type="transmembrane region" description="Helical" evidence="6">
    <location>
        <begin position="259"/>
        <end position="284"/>
    </location>
</feature>
<dbReference type="PANTHER" id="PTHR11654">
    <property type="entry name" value="OLIGOPEPTIDE TRANSPORTER-RELATED"/>
    <property type="match status" value="1"/>
</dbReference>
<evidence type="ECO:0000313" key="8">
    <source>
        <dbReference type="Proteomes" id="UP000623129"/>
    </source>
</evidence>
<keyword evidence="4 6" id="KW-1133">Transmembrane helix</keyword>
<evidence type="ECO:0000256" key="4">
    <source>
        <dbReference type="ARBA" id="ARBA00022989"/>
    </source>
</evidence>
<feature type="transmembrane region" description="Helical" evidence="6">
    <location>
        <begin position="349"/>
        <end position="368"/>
    </location>
</feature>
<dbReference type="Pfam" id="PF00854">
    <property type="entry name" value="PTR2"/>
    <property type="match status" value="1"/>
</dbReference>
<feature type="transmembrane region" description="Helical" evidence="6">
    <location>
        <begin position="100"/>
        <end position="119"/>
    </location>
</feature>
<dbReference type="AlphaFoldDB" id="A0A833R1C2"/>
<comment type="subcellular location">
    <subcellularLocation>
        <location evidence="1">Membrane</location>
        <topology evidence="1">Multi-pass membrane protein</topology>
    </subcellularLocation>
</comment>
<organism evidence="7 8">
    <name type="scientific">Carex littledalei</name>
    <dbReference type="NCBI Taxonomy" id="544730"/>
    <lineage>
        <taxon>Eukaryota</taxon>
        <taxon>Viridiplantae</taxon>
        <taxon>Streptophyta</taxon>
        <taxon>Embryophyta</taxon>
        <taxon>Tracheophyta</taxon>
        <taxon>Spermatophyta</taxon>
        <taxon>Magnoliopsida</taxon>
        <taxon>Liliopsida</taxon>
        <taxon>Poales</taxon>
        <taxon>Cyperaceae</taxon>
        <taxon>Cyperoideae</taxon>
        <taxon>Cariceae</taxon>
        <taxon>Carex</taxon>
        <taxon>Carex subgen. Euthyceras</taxon>
    </lineage>
</organism>
<comment type="similarity">
    <text evidence="2">Belongs to the major facilitator superfamily. Proton-dependent oligopeptide transporter (POT/PTR) (TC 2.A.17) family.</text>
</comment>
<dbReference type="OrthoDB" id="8904098at2759"/>
<dbReference type="GO" id="GO:0022857">
    <property type="term" value="F:transmembrane transporter activity"/>
    <property type="evidence" value="ECO:0007669"/>
    <property type="project" value="InterPro"/>
</dbReference>
<feature type="transmembrane region" description="Helical" evidence="6">
    <location>
        <begin position="296"/>
        <end position="317"/>
    </location>
</feature>
<evidence type="ECO:0000256" key="5">
    <source>
        <dbReference type="ARBA" id="ARBA00023136"/>
    </source>
</evidence>
<evidence type="ECO:0000256" key="1">
    <source>
        <dbReference type="ARBA" id="ARBA00004141"/>
    </source>
</evidence>
<dbReference type="FunFam" id="1.20.1250.20:FF:000410">
    <property type="entry name" value="POT family protein"/>
    <property type="match status" value="1"/>
</dbReference>
<feature type="transmembrane region" description="Helical" evidence="6">
    <location>
        <begin position="380"/>
        <end position="401"/>
    </location>
</feature>
<dbReference type="InterPro" id="IPR036259">
    <property type="entry name" value="MFS_trans_sf"/>
</dbReference>
<evidence type="ECO:0000256" key="2">
    <source>
        <dbReference type="ARBA" id="ARBA00005982"/>
    </source>
</evidence>
<evidence type="ECO:0000256" key="3">
    <source>
        <dbReference type="ARBA" id="ARBA00022692"/>
    </source>
</evidence>
<evidence type="ECO:0000256" key="6">
    <source>
        <dbReference type="SAM" id="Phobius"/>
    </source>
</evidence>
<dbReference type="Proteomes" id="UP000623129">
    <property type="component" value="Unassembled WGS sequence"/>
</dbReference>
<keyword evidence="3 6" id="KW-0812">Transmembrane</keyword>
<dbReference type="Gene3D" id="1.20.1250.20">
    <property type="entry name" value="MFS general substrate transporter like domains"/>
    <property type="match status" value="1"/>
</dbReference>
<proteinExistence type="inferred from homology"/>
<accession>A0A833R1C2</accession>
<gene>
    <name evidence="7" type="ORF">FCM35_KLT19286</name>
</gene>
<protein>
    <submittedName>
        <fullName evidence="7">Protein NRT1/ PTR FAMILY 5.10-like protein</fullName>
    </submittedName>
</protein>
<feature type="transmembrane region" description="Helical" evidence="6">
    <location>
        <begin position="125"/>
        <end position="146"/>
    </location>
</feature>
<name>A0A833R1C2_9POAL</name>
<dbReference type="GO" id="GO:0016020">
    <property type="term" value="C:membrane"/>
    <property type="evidence" value="ECO:0007669"/>
    <property type="project" value="UniProtKB-SubCell"/>
</dbReference>
<evidence type="ECO:0000313" key="7">
    <source>
        <dbReference type="EMBL" id="KAF3336700.1"/>
    </source>
</evidence>